<evidence type="ECO:0000256" key="1">
    <source>
        <dbReference type="ARBA" id="ARBA00022729"/>
    </source>
</evidence>
<evidence type="ECO:0000256" key="5">
    <source>
        <dbReference type="ARBA" id="ARBA00023180"/>
    </source>
</evidence>
<dbReference type="NCBIfam" id="NF040521">
    <property type="entry name" value="C45_proenzyme"/>
    <property type="match status" value="1"/>
</dbReference>
<evidence type="ECO:0000256" key="4">
    <source>
        <dbReference type="ARBA" id="ARBA00023098"/>
    </source>
</evidence>
<dbReference type="EMBL" id="MN740989">
    <property type="protein sequence ID" value="QHU21413.1"/>
    <property type="molecule type" value="Genomic_DNA"/>
</dbReference>
<evidence type="ECO:0000256" key="2">
    <source>
        <dbReference type="ARBA" id="ARBA00022801"/>
    </source>
</evidence>
<protein>
    <submittedName>
        <fullName evidence="7">Uncharacterized protein</fullName>
    </submittedName>
</protein>
<dbReference type="InterPro" id="IPR047794">
    <property type="entry name" value="C45_proenzyme-like"/>
</dbReference>
<sequence length="493" mass="56400">MQDIKKHKNGLSYDLNGFKFISIKGSPRERGKAMGYFSGKDFKKVQEVLKFNCYESYGKTWDFFIESTKTVLKDKIKNEFPEFYEEMEGIAEGINEAGFTKTTVDEVLAWNNIFTIIDSWYGSEKGTGSKEGGGQPDRCSAFIACGDYTTDGKIVCAHNSFVNYIDGQFMNYVVDVQPEKGTRILMQGQPGWIWSGTDFFITGKGIIGTETTIGGFNVYENNSPISCRIRQAMQYGNTLDDYVEILLKGNSGDYANTWYLADVNTNEIMMFELGLKYHNIQRTKNGYFIGFNGTFDPKIRNMECNNQGFFDVRRHQGARRVRLTDLMEENKGKIDLELAKILIADHYDVYLKKSDNPCSRTVCSHYDLDGREYMSQADRPLPYQPRGAMDGFVVDSQMAKNMSFCGRWGSSCGIAFDADKFFDEHRQWITQKPYISSRPTQPWTDFKIMNVGKNNKTTSKERKTKTSSNAKGRKNKTAKKRKDKKLVLEEDEE</sequence>
<dbReference type="GO" id="GO:0004620">
    <property type="term" value="F:phospholipase activity"/>
    <property type="evidence" value="ECO:0007669"/>
    <property type="project" value="InterPro"/>
</dbReference>
<feature type="region of interest" description="Disordered" evidence="6">
    <location>
        <begin position="449"/>
        <end position="493"/>
    </location>
</feature>
<evidence type="ECO:0000256" key="6">
    <source>
        <dbReference type="SAM" id="MobiDB-lite"/>
    </source>
</evidence>
<keyword evidence="5" id="KW-0325">Glycoprotein</keyword>
<accession>A0A6C0KVY7</accession>
<dbReference type="AlphaFoldDB" id="A0A6C0KVY7"/>
<evidence type="ECO:0000313" key="7">
    <source>
        <dbReference type="EMBL" id="QHU21413.1"/>
    </source>
</evidence>
<keyword evidence="2" id="KW-0378">Hydrolase</keyword>
<dbReference type="Gene3D" id="3.60.60.30">
    <property type="match status" value="1"/>
</dbReference>
<proteinExistence type="predicted"/>
<evidence type="ECO:0000256" key="3">
    <source>
        <dbReference type="ARBA" id="ARBA00022963"/>
    </source>
</evidence>
<dbReference type="Pfam" id="PF04916">
    <property type="entry name" value="Phospholip_B"/>
    <property type="match status" value="1"/>
</dbReference>
<reference evidence="7" key="1">
    <citation type="journal article" date="2020" name="Nature">
        <title>Giant virus diversity and host interactions through global metagenomics.</title>
        <authorList>
            <person name="Schulz F."/>
            <person name="Roux S."/>
            <person name="Paez-Espino D."/>
            <person name="Jungbluth S."/>
            <person name="Walsh D.A."/>
            <person name="Denef V.J."/>
            <person name="McMahon K.D."/>
            <person name="Konstantinidis K.T."/>
            <person name="Eloe-Fadrosh E.A."/>
            <person name="Kyrpides N.C."/>
            <person name="Woyke T."/>
        </authorList>
    </citation>
    <scope>NUCLEOTIDE SEQUENCE</scope>
    <source>
        <strain evidence="7">GVMAG-S-3300013094-109</strain>
    </source>
</reference>
<feature type="compositionally biased region" description="Basic residues" evidence="6">
    <location>
        <begin position="471"/>
        <end position="484"/>
    </location>
</feature>
<dbReference type="PANTHER" id="PTHR12370">
    <property type="entry name" value="PHOSPHOLIPASE B-RELATED"/>
    <property type="match status" value="1"/>
</dbReference>
<keyword evidence="1" id="KW-0732">Signal</keyword>
<name>A0A6C0KVY7_9ZZZZ</name>
<dbReference type="GO" id="GO:0016042">
    <property type="term" value="P:lipid catabolic process"/>
    <property type="evidence" value="ECO:0007669"/>
    <property type="project" value="UniProtKB-KW"/>
</dbReference>
<dbReference type="InterPro" id="IPR007000">
    <property type="entry name" value="PLipase_B-like"/>
</dbReference>
<organism evidence="7">
    <name type="scientific">viral metagenome</name>
    <dbReference type="NCBI Taxonomy" id="1070528"/>
    <lineage>
        <taxon>unclassified sequences</taxon>
        <taxon>metagenomes</taxon>
        <taxon>organismal metagenomes</taxon>
    </lineage>
</organism>
<keyword evidence="3" id="KW-0442">Lipid degradation</keyword>
<keyword evidence="4" id="KW-0443">Lipid metabolism</keyword>